<keyword evidence="1" id="KW-0472">Membrane</keyword>
<comment type="caution">
    <text evidence="2">The sequence shown here is derived from an EMBL/GenBank/DDBJ whole genome shotgun (WGS) entry which is preliminary data.</text>
</comment>
<proteinExistence type="predicted"/>
<reference evidence="2 3" key="1">
    <citation type="submission" date="2018-12" db="EMBL/GenBank/DDBJ databases">
        <authorList>
            <person name="Yu L."/>
        </authorList>
    </citation>
    <scope>NUCLEOTIDE SEQUENCE [LARGE SCALE GENOMIC DNA]</scope>
    <source>
        <strain evidence="2 3">HAW-EB2</strain>
    </source>
</reference>
<dbReference type="EMBL" id="RXNU01000003">
    <property type="protein sequence ID" value="RTR39834.1"/>
    <property type="molecule type" value="Genomic_DNA"/>
</dbReference>
<organism evidence="2 3">
    <name type="scientific">Shewanella canadensis</name>
    <dbReference type="NCBI Taxonomy" id="271096"/>
    <lineage>
        <taxon>Bacteria</taxon>
        <taxon>Pseudomonadati</taxon>
        <taxon>Pseudomonadota</taxon>
        <taxon>Gammaproteobacteria</taxon>
        <taxon>Alteromonadales</taxon>
        <taxon>Shewanellaceae</taxon>
        <taxon>Shewanella</taxon>
    </lineage>
</organism>
<keyword evidence="1" id="KW-0812">Transmembrane</keyword>
<protein>
    <submittedName>
        <fullName evidence="2">MFS transporter</fullName>
    </submittedName>
</protein>
<feature type="transmembrane region" description="Helical" evidence="1">
    <location>
        <begin position="15"/>
        <end position="37"/>
    </location>
</feature>
<dbReference type="Proteomes" id="UP000267448">
    <property type="component" value="Unassembled WGS sequence"/>
</dbReference>
<sequence length="109" mass="12417">MSLLSMPFVETSADTGLHIAAFVVMVATIVLAAIGFWKIHELPMDKAHKSEHRQLGLITVLTWIGFIWHWVWVIAVIIAFTDFESAVRKIRDIWHTSSVESTQQLEESK</sequence>
<accession>A0A3S0LNS0</accession>
<feature type="transmembrane region" description="Helical" evidence="1">
    <location>
        <begin position="57"/>
        <end position="80"/>
    </location>
</feature>
<name>A0A3S0LNS0_9GAMM</name>
<keyword evidence="3" id="KW-1185">Reference proteome</keyword>
<dbReference type="RefSeq" id="WP_126519839.1">
    <property type="nucleotide sequence ID" value="NZ_RXNU01000003.1"/>
</dbReference>
<evidence type="ECO:0000313" key="3">
    <source>
        <dbReference type="Proteomes" id="UP000267448"/>
    </source>
</evidence>
<keyword evidence="1" id="KW-1133">Transmembrane helix</keyword>
<dbReference type="OrthoDB" id="6400409at2"/>
<gene>
    <name evidence="2" type="ORF">EKG38_07440</name>
</gene>
<evidence type="ECO:0000313" key="2">
    <source>
        <dbReference type="EMBL" id="RTR39834.1"/>
    </source>
</evidence>
<dbReference type="AlphaFoldDB" id="A0A3S0LNS0"/>
<evidence type="ECO:0000256" key="1">
    <source>
        <dbReference type="SAM" id="Phobius"/>
    </source>
</evidence>